<accession>A0ABQ0J8Z2</accession>
<dbReference type="PROSITE" id="PS51257">
    <property type="entry name" value="PROKAR_LIPOPROTEIN"/>
    <property type="match status" value="1"/>
</dbReference>
<evidence type="ECO:0000313" key="1">
    <source>
        <dbReference type="EMBL" id="GAL25216.1"/>
    </source>
</evidence>
<gene>
    <name evidence="1" type="ORF">JCM19239_5106</name>
</gene>
<dbReference type="EMBL" id="BBMS01000008">
    <property type="protein sequence ID" value="GAL25216.1"/>
    <property type="molecule type" value="Genomic_DNA"/>
</dbReference>
<proteinExistence type="predicted"/>
<keyword evidence="2" id="KW-1185">Reference proteome</keyword>
<protein>
    <submittedName>
        <fullName evidence="1">Uncharacterized protein</fullName>
    </submittedName>
</protein>
<comment type="caution">
    <text evidence="1">The sequence shown here is derived from an EMBL/GenBank/DDBJ whole genome shotgun (WGS) entry which is preliminary data.</text>
</comment>
<evidence type="ECO:0000313" key="2">
    <source>
        <dbReference type="Proteomes" id="UP000029223"/>
    </source>
</evidence>
<sequence length="126" mass="13932">MKKTIVLFGVLGVLYGCGSGDGDGIDGSGTSSVCANNSKVVRVIDENEKRDSYHFFSNTCNSLMYTGSIDTTSIWGYGKGLPDTGYWNHNSETFTLTRDSDQFYMFAGVPRLPSTDEKIRERWCVS</sequence>
<name>A0ABQ0J8Z2_9VIBR</name>
<dbReference type="Proteomes" id="UP000029223">
    <property type="component" value="Unassembled WGS sequence"/>
</dbReference>
<organism evidence="1 2">
    <name type="scientific">Vibrio variabilis</name>
    <dbReference type="NCBI Taxonomy" id="990271"/>
    <lineage>
        <taxon>Bacteria</taxon>
        <taxon>Pseudomonadati</taxon>
        <taxon>Pseudomonadota</taxon>
        <taxon>Gammaproteobacteria</taxon>
        <taxon>Vibrionales</taxon>
        <taxon>Vibrionaceae</taxon>
        <taxon>Vibrio</taxon>
    </lineage>
</organism>
<reference evidence="2" key="1">
    <citation type="submission" date="2014-09" db="EMBL/GenBank/DDBJ databases">
        <title>Vibrio variabilis JCM 19239. (C206) whole genome shotgun sequence.</title>
        <authorList>
            <person name="Sawabe T."/>
            <person name="Meirelles P."/>
            <person name="Nakanishi M."/>
            <person name="Sayaka M."/>
            <person name="Hattori M."/>
            <person name="Ohkuma M."/>
        </authorList>
    </citation>
    <scope>NUCLEOTIDE SEQUENCE [LARGE SCALE GENOMIC DNA]</scope>
    <source>
        <strain evidence="2">JCM 19239</strain>
    </source>
</reference>
<reference evidence="2" key="2">
    <citation type="submission" date="2014-09" db="EMBL/GenBank/DDBJ databases">
        <authorList>
            <consortium name="NBRP consortium"/>
            <person name="Sawabe T."/>
            <person name="Meirelles P."/>
            <person name="Nakanishi M."/>
            <person name="Sayaka M."/>
            <person name="Hattori M."/>
            <person name="Ohkuma M."/>
        </authorList>
    </citation>
    <scope>NUCLEOTIDE SEQUENCE [LARGE SCALE GENOMIC DNA]</scope>
    <source>
        <strain evidence="2">JCM 19239</strain>
    </source>
</reference>